<organism evidence="1 2">
    <name type="scientific">Megalops atlanticus</name>
    <name type="common">Tarpon</name>
    <name type="synonym">Clupea gigantea</name>
    <dbReference type="NCBI Taxonomy" id="7932"/>
    <lineage>
        <taxon>Eukaryota</taxon>
        <taxon>Metazoa</taxon>
        <taxon>Chordata</taxon>
        <taxon>Craniata</taxon>
        <taxon>Vertebrata</taxon>
        <taxon>Euteleostomi</taxon>
        <taxon>Actinopterygii</taxon>
        <taxon>Neopterygii</taxon>
        <taxon>Teleostei</taxon>
        <taxon>Elopiformes</taxon>
        <taxon>Megalopidae</taxon>
        <taxon>Megalops</taxon>
    </lineage>
</organism>
<accession>A0A9D3QGB8</accession>
<sequence length="157" mass="17668">MEPNSKIFHPRTARTHTARLCAARRHCACARNPGSACCFSKPSPPQRSLLIQNKHRKTQGNALFIRGQSPPADSELTSLVPAKFGLLHREKAGEGRYSVRNLIHSFSKQILPHCPRLRLSQHSLICPAHLSQNSICFDPHTTHRLHCWAVHRCLPHA</sequence>
<dbReference type="Proteomes" id="UP001046870">
    <property type="component" value="Chromosome 2"/>
</dbReference>
<keyword evidence="2" id="KW-1185">Reference proteome</keyword>
<protein>
    <submittedName>
        <fullName evidence="1">Uncharacterized protein</fullName>
    </submittedName>
</protein>
<dbReference type="EMBL" id="JAFDVH010000002">
    <property type="protein sequence ID" value="KAG7488867.1"/>
    <property type="molecule type" value="Genomic_DNA"/>
</dbReference>
<dbReference type="AlphaFoldDB" id="A0A9D3QGB8"/>
<gene>
    <name evidence="1" type="ORF">MATL_G00038940</name>
</gene>
<comment type="caution">
    <text evidence="1">The sequence shown here is derived from an EMBL/GenBank/DDBJ whole genome shotgun (WGS) entry which is preliminary data.</text>
</comment>
<name>A0A9D3QGB8_MEGAT</name>
<evidence type="ECO:0000313" key="1">
    <source>
        <dbReference type="EMBL" id="KAG7488867.1"/>
    </source>
</evidence>
<evidence type="ECO:0000313" key="2">
    <source>
        <dbReference type="Proteomes" id="UP001046870"/>
    </source>
</evidence>
<proteinExistence type="predicted"/>
<reference evidence="1" key="1">
    <citation type="submission" date="2021-01" db="EMBL/GenBank/DDBJ databases">
        <authorList>
            <person name="Zahm M."/>
            <person name="Roques C."/>
            <person name="Cabau C."/>
            <person name="Klopp C."/>
            <person name="Donnadieu C."/>
            <person name="Jouanno E."/>
            <person name="Lampietro C."/>
            <person name="Louis A."/>
            <person name="Herpin A."/>
            <person name="Echchiki A."/>
            <person name="Berthelot C."/>
            <person name="Parey E."/>
            <person name="Roest-Crollius H."/>
            <person name="Braasch I."/>
            <person name="Postlethwait J."/>
            <person name="Bobe J."/>
            <person name="Montfort J."/>
            <person name="Bouchez O."/>
            <person name="Begum T."/>
            <person name="Mejri S."/>
            <person name="Adams A."/>
            <person name="Chen W.-J."/>
            <person name="Guiguen Y."/>
        </authorList>
    </citation>
    <scope>NUCLEOTIDE SEQUENCE</scope>
    <source>
        <strain evidence="1">YG-15Mar2019-1</strain>
        <tissue evidence="1">Brain</tissue>
    </source>
</reference>